<evidence type="ECO:0000256" key="1">
    <source>
        <dbReference type="ARBA" id="ARBA00022729"/>
    </source>
</evidence>
<evidence type="ECO:0000256" key="3">
    <source>
        <dbReference type="ARBA" id="ARBA00022837"/>
    </source>
</evidence>
<dbReference type="Pfam" id="PF13517">
    <property type="entry name" value="FG-GAP_3"/>
    <property type="match status" value="2"/>
</dbReference>
<dbReference type="PANTHER" id="PTHR46580:SF2">
    <property type="entry name" value="MAM DOMAIN-CONTAINING PROTEIN"/>
    <property type="match status" value="1"/>
</dbReference>
<dbReference type="InterPro" id="IPR024079">
    <property type="entry name" value="MetalloPept_cat_dom_sf"/>
</dbReference>
<dbReference type="SUPFAM" id="SSF55486">
    <property type="entry name" value="Metalloproteases ('zincins'), catalytic domain"/>
    <property type="match status" value="1"/>
</dbReference>
<evidence type="ECO:0000256" key="4">
    <source>
        <dbReference type="SAM" id="Phobius"/>
    </source>
</evidence>
<dbReference type="InterPro" id="IPR013517">
    <property type="entry name" value="FG-GAP"/>
</dbReference>
<gene>
    <name evidence="6" type="ORF">FQY83_11490</name>
</gene>
<dbReference type="SUPFAM" id="SSF141072">
    <property type="entry name" value="CalX-like"/>
    <property type="match status" value="2"/>
</dbReference>
<dbReference type="InterPro" id="IPR003644">
    <property type="entry name" value="Calx_beta"/>
</dbReference>
<keyword evidence="1" id="KW-0732">Signal</keyword>
<accession>A0A5C5U1V1</accession>
<feature type="domain" description="Calx-beta" evidence="5">
    <location>
        <begin position="769"/>
        <end position="870"/>
    </location>
</feature>
<evidence type="ECO:0000259" key="5">
    <source>
        <dbReference type="Pfam" id="PF03160"/>
    </source>
</evidence>
<dbReference type="Pfam" id="PF13583">
    <property type="entry name" value="Reprolysin_4"/>
    <property type="match status" value="1"/>
</dbReference>
<dbReference type="GO" id="GO:0008237">
    <property type="term" value="F:metallopeptidase activity"/>
    <property type="evidence" value="ECO:0007669"/>
    <property type="project" value="InterPro"/>
</dbReference>
<keyword evidence="4" id="KW-0472">Membrane</keyword>
<protein>
    <recommendedName>
        <fullName evidence="5">Calx-beta domain-containing protein</fullName>
    </recommendedName>
</protein>
<dbReference type="AlphaFoldDB" id="A0A5C5U1V1"/>
<sequence length="1164" mass="123894">MRLREHGGAAIALLLVIAVIAGGLLWLWLRPVADGVPMDEGTAQAAGHPYPYLAATGRDLVAPVADDGNRFAPAATTASAPVRVGISRVAAERAVGDGTLRIALPGRAAYPVRYERQETSPSGDWTFVGRVDTPLGKLAAVITFGRDGVFGVLPTPEGRMLHIVTNHGESYVQPAGGLMPAGVPDYVVPQDVVVPGQSPATAQARTTAALPAGGDSAALRAATPQAPARVAPVPEKAAGEVTINLLGVYTANLVALRGSTSAAESEFTNLVAVANQAHADSGTVARFHVVGLEQADYPAEEYNSTALDALYMNEVPGIDVRARRDALAADLVAMLRPYAPGDTTCGIAYLNGAYSNGDAGYSVTATESCGPLVLAHELGHNLGSHHDAETAQGAQGAFPYSYGYRQDGPPAFATVMAYTSGQQQWIGYFSNPLSTACMGTACGVANEADNVRSINLMATPVSRYRDPPGSISIFDAQPVFEPDTGEREMYFEVRLASPAPAGGVRFDLVSGGGSAAGGVDYEGFNLVDQRIEEGNRIYTLAVRIFGDTKVEPDETVRVTLRNVRGATLLTDVATGTILDEDPRPRVSGRILPPSGGSPLSSAPSLRACSTIERPVYLSECVDGDAGTGSYSVAVLPGARTVLELRPDDPYGPQTIDLGVVEADLVRDIVLERATWISGRLTWPAGQPEPSGTWVLVTTTDPNGLWSYDWTYATPPGFAYRFKIVRGSMVGLQAQAQAPYVFQDVEVGRVEADTVRNIELRSVPSLVIGQATAREGDGTAWVNVRLSAPAPAGGARFTIATRDGSAMSDNDYEATSLDVVVPEGQNYYGSLTVRLQNDPWKEPEEWFAVTATNLSGAWLPNNGVVRILDDDTAVRPRWRTGDFGGDGVADILWRNPATGGVSRWNGPQFATSQALTTVDSAWSIAGIGDFDSDHVADVLWRHTGTGRNVIWRGGNSNTQRPVNAVSDTRWFVAGLGDFDGDGRSDILWRHGGDGRNVIWKAANSNLQQPVTGVTDLDWKVAGVGDFDGDGRDDILWRHARTGVNVIWRSANHSTQIAMTAVTNLDWEVAGVGDFDADGKSDVVWRNRATGVNAIWLGGSMVRQRAVVAVTNLDWTIAAVGDYDGDGRADLLWRNVRLGNNVIWLSGNHASQRPLQTVHVSWRVAR</sequence>
<keyword evidence="4" id="KW-1133">Transmembrane helix</keyword>
<name>A0A5C5U1V1_9GAMM</name>
<keyword evidence="7" id="KW-1185">Reference proteome</keyword>
<dbReference type="Pfam" id="PF03160">
    <property type="entry name" value="Calx-beta"/>
    <property type="match status" value="2"/>
</dbReference>
<evidence type="ECO:0000256" key="2">
    <source>
        <dbReference type="ARBA" id="ARBA00022737"/>
    </source>
</evidence>
<keyword evidence="4" id="KW-0812">Transmembrane</keyword>
<evidence type="ECO:0000313" key="7">
    <source>
        <dbReference type="Proteomes" id="UP000319980"/>
    </source>
</evidence>
<dbReference type="EMBL" id="VOHK01000004">
    <property type="protein sequence ID" value="TWT20343.1"/>
    <property type="molecule type" value="Genomic_DNA"/>
</dbReference>
<dbReference type="GO" id="GO:0007154">
    <property type="term" value="P:cell communication"/>
    <property type="evidence" value="ECO:0007669"/>
    <property type="project" value="InterPro"/>
</dbReference>
<organism evidence="6 7">
    <name type="scientific">Luteimonas marina</name>
    <dbReference type="NCBI Taxonomy" id="488485"/>
    <lineage>
        <taxon>Bacteria</taxon>
        <taxon>Pseudomonadati</taxon>
        <taxon>Pseudomonadota</taxon>
        <taxon>Gammaproteobacteria</taxon>
        <taxon>Lysobacterales</taxon>
        <taxon>Lysobacteraceae</taxon>
        <taxon>Luteimonas</taxon>
    </lineage>
</organism>
<dbReference type="SUPFAM" id="SSF69318">
    <property type="entry name" value="Integrin alpha N-terminal domain"/>
    <property type="match status" value="1"/>
</dbReference>
<keyword evidence="3" id="KW-0106">Calcium</keyword>
<reference evidence="6 7" key="1">
    <citation type="journal article" date="2008" name="Int. J. Syst. Evol. Microbiol.">
        <title>Luteimonas marina sp. nov., isolated from seawater.</title>
        <authorList>
            <person name="Baik K.S."/>
            <person name="Park S.C."/>
            <person name="Kim M.S."/>
            <person name="Kim E.M."/>
            <person name="Park C."/>
            <person name="Chun J."/>
            <person name="Seong C.N."/>
        </authorList>
    </citation>
    <scope>NUCLEOTIDE SEQUENCE [LARGE SCALE GENOMIC DNA]</scope>
    <source>
        <strain evidence="6 7">FR1330</strain>
    </source>
</reference>
<dbReference type="PANTHER" id="PTHR46580">
    <property type="entry name" value="SENSOR KINASE-RELATED"/>
    <property type="match status" value="1"/>
</dbReference>
<dbReference type="Gene3D" id="2.130.10.130">
    <property type="entry name" value="Integrin alpha, N-terminal"/>
    <property type="match status" value="2"/>
</dbReference>
<dbReference type="InterPro" id="IPR038081">
    <property type="entry name" value="CalX-like_sf"/>
</dbReference>
<evidence type="ECO:0000313" key="6">
    <source>
        <dbReference type="EMBL" id="TWT20343.1"/>
    </source>
</evidence>
<feature type="domain" description="Calx-beta" evidence="5">
    <location>
        <begin position="483"/>
        <end position="581"/>
    </location>
</feature>
<keyword evidence="2" id="KW-0677">Repeat</keyword>
<dbReference type="Gene3D" id="2.60.40.2030">
    <property type="match status" value="2"/>
</dbReference>
<dbReference type="GO" id="GO:0016020">
    <property type="term" value="C:membrane"/>
    <property type="evidence" value="ECO:0007669"/>
    <property type="project" value="InterPro"/>
</dbReference>
<dbReference type="InterPro" id="IPR028994">
    <property type="entry name" value="Integrin_alpha_N"/>
</dbReference>
<feature type="transmembrane region" description="Helical" evidence="4">
    <location>
        <begin position="7"/>
        <end position="29"/>
    </location>
</feature>
<comment type="caution">
    <text evidence="6">The sequence shown here is derived from an EMBL/GenBank/DDBJ whole genome shotgun (WGS) entry which is preliminary data.</text>
</comment>
<proteinExistence type="predicted"/>
<dbReference type="Gene3D" id="3.40.390.10">
    <property type="entry name" value="Collagenase (Catalytic Domain)"/>
    <property type="match status" value="1"/>
</dbReference>
<dbReference type="Proteomes" id="UP000319980">
    <property type="component" value="Unassembled WGS sequence"/>
</dbReference>